<organism evidence="1 2">
    <name type="scientific">Alligator mississippiensis</name>
    <name type="common">American alligator</name>
    <dbReference type="NCBI Taxonomy" id="8496"/>
    <lineage>
        <taxon>Eukaryota</taxon>
        <taxon>Metazoa</taxon>
        <taxon>Chordata</taxon>
        <taxon>Craniata</taxon>
        <taxon>Vertebrata</taxon>
        <taxon>Euteleostomi</taxon>
        <taxon>Archelosauria</taxon>
        <taxon>Archosauria</taxon>
        <taxon>Crocodylia</taxon>
        <taxon>Alligatoridae</taxon>
        <taxon>Alligatorinae</taxon>
        <taxon>Alligator</taxon>
    </lineage>
</organism>
<evidence type="ECO:0000313" key="1">
    <source>
        <dbReference type="EMBL" id="KYO40504.1"/>
    </source>
</evidence>
<evidence type="ECO:0000313" key="2">
    <source>
        <dbReference type="Proteomes" id="UP000050525"/>
    </source>
</evidence>
<protein>
    <submittedName>
        <fullName evidence="1">Uncharacterized protein</fullName>
    </submittedName>
</protein>
<comment type="caution">
    <text evidence="1">The sequence shown here is derived from an EMBL/GenBank/DDBJ whole genome shotgun (WGS) entry which is preliminary data.</text>
</comment>
<dbReference type="AlphaFoldDB" id="A0A151NUR4"/>
<dbReference type="Proteomes" id="UP000050525">
    <property type="component" value="Unassembled WGS sequence"/>
</dbReference>
<reference evidence="1 2" key="1">
    <citation type="journal article" date="2012" name="Genome Biol.">
        <title>Sequencing three crocodilian genomes to illuminate the evolution of archosaurs and amniotes.</title>
        <authorList>
            <person name="St John J.A."/>
            <person name="Braun E.L."/>
            <person name="Isberg S.R."/>
            <person name="Miles L.G."/>
            <person name="Chong A.Y."/>
            <person name="Gongora J."/>
            <person name="Dalzell P."/>
            <person name="Moran C."/>
            <person name="Bed'hom B."/>
            <person name="Abzhanov A."/>
            <person name="Burgess S.C."/>
            <person name="Cooksey A.M."/>
            <person name="Castoe T.A."/>
            <person name="Crawford N.G."/>
            <person name="Densmore L.D."/>
            <person name="Drew J.C."/>
            <person name="Edwards S.V."/>
            <person name="Faircloth B.C."/>
            <person name="Fujita M.K."/>
            <person name="Greenwold M.J."/>
            <person name="Hoffmann F.G."/>
            <person name="Howard J.M."/>
            <person name="Iguchi T."/>
            <person name="Janes D.E."/>
            <person name="Khan S.Y."/>
            <person name="Kohno S."/>
            <person name="de Koning A.J."/>
            <person name="Lance S.L."/>
            <person name="McCarthy F.M."/>
            <person name="McCormack J.E."/>
            <person name="Merchant M.E."/>
            <person name="Peterson D.G."/>
            <person name="Pollock D.D."/>
            <person name="Pourmand N."/>
            <person name="Raney B.J."/>
            <person name="Roessler K.A."/>
            <person name="Sanford J.R."/>
            <person name="Sawyer R.H."/>
            <person name="Schmidt C.J."/>
            <person name="Triplett E.W."/>
            <person name="Tuberville T.D."/>
            <person name="Venegas-Anaya M."/>
            <person name="Howard J.T."/>
            <person name="Jarvis E.D."/>
            <person name="Guillette L.J.Jr."/>
            <person name="Glenn T.C."/>
            <person name="Green R.E."/>
            <person name="Ray D.A."/>
        </authorList>
    </citation>
    <scope>NUCLEOTIDE SEQUENCE [LARGE SCALE GENOMIC DNA]</scope>
    <source>
        <strain evidence="1">KSC_2009_1</strain>
    </source>
</reference>
<accession>A0A151NUR4</accession>
<gene>
    <name evidence="1" type="ORF">Y1Q_0009536</name>
</gene>
<name>A0A151NUR4_ALLMI</name>
<sequence length="80" mass="9159">MFLAKAEWVDEGEEWGRFFTLRVKRKMRVMGVVHTADGGRVEDVEGVLREDLDSWKDVLFHAAAGSCVKKIITWRNFSSG</sequence>
<dbReference type="EMBL" id="AKHW03001922">
    <property type="protein sequence ID" value="KYO40504.1"/>
    <property type="molecule type" value="Genomic_DNA"/>
</dbReference>
<proteinExistence type="predicted"/>
<keyword evidence="2" id="KW-1185">Reference proteome</keyword>